<dbReference type="EMBL" id="JAYGII010000045">
    <property type="protein sequence ID" value="MEA5446655.1"/>
    <property type="molecule type" value="Genomic_DNA"/>
</dbReference>
<evidence type="ECO:0000313" key="1">
    <source>
        <dbReference type="EMBL" id="MEA5446655.1"/>
    </source>
</evidence>
<evidence type="ECO:0000313" key="2">
    <source>
        <dbReference type="Proteomes" id="UP001302316"/>
    </source>
</evidence>
<protein>
    <recommendedName>
        <fullName evidence="3">Nucleotidyl transferase AbiEii/AbiGii toxin family protein</fullName>
    </recommendedName>
</protein>
<organism evidence="1 2">
    <name type="scientific">Natronospira elongata</name>
    <dbReference type="NCBI Taxonomy" id="3110268"/>
    <lineage>
        <taxon>Bacteria</taxon>
        <taxon>Pseudomonadati</taxon>
        <taxon>Pseudomonadota</taxon>
        <taxon>Gammaproteobacteria</taxon>
        <taxon>Natronospirales</taxon>
        <taxon>Natronospiraceae</taxon>
        <taxon>Natronospira</taxon>
    </lineage>
</organism>
<gene>
    <name evidence="1" type="ORF">VCB98_12580</name>
</gene>
<dbReference type="Proteomes" id="UP001302316">
    <property type="component" value="Unassembled WGS sequence"/>
</dbReference>
<sequence length="233" mass="26509">MAMNVSDDLEEQIAHVANRLGARLCNRMAFVGGCVTGLLVSDPIVRETIRATKDIDLIVDVIGFADYVRLQESLRKRGFRESMNEEVICRWSLDDLTVDIMPTDENILTFSNRWYPDAIRSAFRHKIRTGTKIHIVSPPFFLATKIEAFLGRGDGDFLASRDIEDILTLLDGRPEVEVEIAAQNMEFRQYIAGHFSDFLSESSFEYALESVTREQSARTQALFQRIQRIAQKG</sequence>
<dbReference type="AlphaFoldDB" id="A0AAP6MM18"/>
<accession>A0AAP6MM18</accession>
<comment type="caution">
    <text evidence="1">The sequence shown here is derived from an EMBL/GenBank/DDBJ whole genome shotgun (WGS) entry which is preliminary data.</text>
</comment>
<keyword evidence="2" id="KW-1185">Reference proteome</keyword>
<proteinExistence type="predicted"/>
<name>A0AAP6MM18_9GAMM</name>
<dbReference type="RefSeq" id="WP_346053075.1">
    <property type="nucleotide sequence ID" value="NZ_JAYGII010000045.1"/>
</dbReference>
<evidence type="ECO:0008006" key="3">
    <source>
        <dbReference type="Google" id="ProtNLM"/>
    </source>
</evidence>
<reference evidence="1 2" key="1">
    <citation type="submission" date="2023-12" db="EMBL/GenBank/DDBJ databases">
        <title>Whole-genome sequencing of halo(alkali)philic microorganisms from hypersaline lakes.</title>
        <authorList>
            <person name="Sorokin D.Y."/>
            <person name="Merkel A.Y."/>
            <person name="Messina E."/>
            <person name="Yakimov M."/>
        </authorList>
    </citation>
    <scope>NUCLEOTIDE SEQUENCE [LARGE SCALE GENOMIC DNA]</scope>
    <source>
        <strain evidence="1 2">AB-CW1</strain>
    </source>
</reference>